<gene>
    <name evidence="1" type="ORF">TKK_013210</name>
</gene>
<dbReference type="Proteomes" id="UP001627154">
    <property type="component" value="Unassembled WGS sequence"/>
</dbReference>
<organism evidence="1 2">
    <name type="scientific">Trichogramma kaykai</name>
    <dbReference type="NCBI Taxonomy" id="54128"/>
    <lineage>
        <taxon>Eukaryota</taxon>
        <taxon>Metazoa</taxon>
        <taxon>Ecdysozoa</taxon>
        <taxon>Arthropoda</taxon>
        <taxon>Hexapoda</taxon>
        <taxon>Insecta</taxon>
        <taxon>Pterygota</taxon>
        <taxon>Neoptera</taxon>
        <taxon>Endopterygota</taxon>
        <taxon>Hymenoptera</taxon>
        <taxon>Apocrita</taxon>
        <taxon>Proctotrupomorpha</taxon>
        <taxon>Chalcidoidea</taxon>
        <taxon>Trichogrammatidae</taxon>
        <taxon>Trichogramma</taxon>
    </lineage>
</organism>
<dbReference type="AlphaFoldDB" id="A0ABD2WIG7"/>
<keyword evidence="2" id="KW-1185">Reference proteome</keyword>
<protein>
    <submittedName>
        <fullName evidence="1">Uncharacterized protein</fullName>
    </submittedName>
</protein>
<reference evidence="1 2" key="1">
    <citation type="journal article" date="2024" name="bioRxiv">
        <title>A reference genome for Trichogramma kaykai: A tiny desert-dwelling parasitoid wasp with competing sex-ratio distorters.</title>
        <authorList>
            <person name="Culotta J."/>
            <person name="Lindsey A.R."/>
        </authorList>
    </citation>
    <scope>NUCLEOTIDE SEQUENCE [LARGE SCALE GENOMIC DNA]</scope>
    <source>
        <strain evidence="1 2">KSX58</strain>
    </source>
</reference>
<accession>A0ABD2WIG7</accession>
<dbReference type="EMBL" id="JBJJXI010000106">
    <property type="protein sequence ID" value="KAL3392389.1"/>
    <property type="molecule type" value="Genomic_DNA"/>
</dbReference>
<comment type="caution">
    <text evidence="1">The sequence shown here is derived from an EMBL/GenBank/DDBJ whole genome shotgun (WGS) entry which is preliminary data.</text>
</comment>
<name>A0ABD2WIG7_9HYME</name>
<sequence length="105" mass="12014">MKLKQGPSYPKKLKLCLRYLQKLKVSLHRLAPKPENSTLKIFKAKKRAAGALEYQAKRMKILSNNKQKPITVGDCVIVPMSDVDKAKSDLRNIIAIVMKKKRRLI</sequence>
<evidence type="ECO:0000313" key="1">
    <source>
        <dbReference type="EMBL" id="KAL3392389.1"/>
    </source>
</evidence>
<evidence type="ECO:0000313" key="2">
    <source>
        <dbReference type="Proteomes" id="UP001627154"/>
    </source>
</evidence>
<proteinExistence type="predicted"/>